<comment type="caution">
    <text evidence="2">The sequence shown here is derived from an EMBL/GenBank/DDBJ whole genome shotgun (WGS) entry which is preliminary data.</text>
</comment>
<feature type="compositionally biased region" description="Polar residues" evidence="1">
    <location>
        <begin position="75"/>
        <end position="88"/>
    </location>
</feature>
<evidence type="ECO:0000313" key="2">
    <source>
        <dbReference type="EMBL" id="KAF7508459.1"/>
    </source>
</evidence>
<feature type="region of interest" description="Disordered" evidence="1">
    <location>
        <begin position="45"/>
        <end position="94"/>
    </location>
</feature>
<proteinExistence type="predicted"/>
<gene>
    <name evidence="2" type="ORF">GJ744_009172</name>
</gene>
<dbReference type="EMBL" id="JAACFV010000053">
    <property type="protein sequence ID" value="KAF7508459.1"/>
    <property type="molecule type" value="Genomic_DNA"/>
</dbReference>
<reference evidence="2" key="1">
    <citation type="submission" date="2020-02" db="EMBL/GenBank/DDBJ databases">
        <authorList>
            <person name="Palmer J.M."/>
        </authorList>
    </citation>
    <scope>NUCLEOTIDE SEQUENCE</scope>
    <source>
        <strain evidence="2">EPUS1.4</strain>
        <tissue evidence="2">Thallus</tissue>
    </source>
</reference>
<protein>
    <submittedName>
        <fullName evidence="2">Uncharacterized protein</fullName>
    </submittedName>
</protein>
<dbReference type="Proteomes" id="UP000606974">
    <property type="component" value="Unassembled WGS sequence"/>
</dbReference>
<evidence type="ECO:0000256" key="1">
    <source>
        <dbReference type="SAM" id="MobiDB-lite"/>
    </source>
</evidence>
<dbReference type="AlphaFoldDB" id="A0A8H7AJB2"/>
<dbReference type="OrthoDB" id="5426775at2759"/>
<evidence type="ECO:0000313" key="3">
    <source>
        <dbReference type="Proteomes" id="UP000606974"/>
    </source>
</evidence>
<keyword evidence="3" id="KW-1185">Reference proteome</keyword>
<accession>A0A8H7AJB2</accession>
<organism evidence="2 3">
    <name type="scientific">Endocarpon pusillum</name>
    <dbReference type="NCBI Taxonomy" id="364733"/>
    <lineage>
        <taxon>Eukaryota</taxon>
        <taxon>Fungi</taxon>
        <taxon>Dikarya</taxon>
        <taxon>Ascomycota</taxon>
        <taxon>Pezizomycotina</taxon>
        <taxon>Eurotiomycetes</taxon>
        <taxon>Chaetothyriomycetidae</taxon>
        <taxon>Verrucariales</taxon>
        <taxon>Verrucariaceae</taxon>
        <taxon>Endocarpon</taxon>
    </lineage>
</organism>
<sequence length="156" mass="17979">MGRAKDVVQFRNSFRNIVEFGFQNRLPQIRRLLAQVALPDLENMDKRQRTRKSTMEDGEENILGVDTNRHKRTMRSPSLLSESDSLQHPLTTPTSTTCTIPTEVIISAATYKGKTGRLFELDGRPIFVPDENWDKVKKSGRPAMINMTYNVWYFES</sequence>
<name>A0A8H7AJB2_9EURO</name>